<evidence type="ECO:0000256" key="4">
    <source>
        <dbReference type="ARBA" id="ARBA00022967"/>
    </source>
</evidence>
<dbReference type="SUPFAM" id="SSF52540">
    <property type="entry name" value="P-loop containing nucleoside triphosphate hydrolases"/>
    <property type="match status" value="1"/>
</dbReference>
<evidence type="ECO:0000259" key="5">
    <source>
        <dbReference type="PROSITE" id="PS50893"/>
    </source>
</evidence>
<dbReference type="EMBL" id="CP104064">
    <property type="protein sequence ID" value="WAH39178.1"/>
    <property type="molecule type" value="Genomic_DNA"/>
</dbReference>
<feature type="domain" description="ABC transporter" evidence="5">
    <location>
        <begin position="2"/>
        <end position="233"/>
    </location>
</feature>
<dbReference type="GO" id="GO:0005524">
    <property type="term" value="F:ATP binding"/>
    <property type="evidence" value="ECO:0007669"/>
    <property type="project" value="UniProtKB-KW"/>
</dbReference>
<dbReference type="Pfam" id="PF00005">
    <property type="entry name" value="ABC_tran"/>
    <property type="match status" value="1"/>
</dbReference>
<evidence type="ECO:0000256" key="1">
    <source>
        <dbReference type="ARBA" id="ARBA00022448"/>
    </source>
</evidence>
<protein>
    <submittedName>
        <fullName evidence="6">ABC transporter ATP-binding protein</fullName>
    </submittedName>
</protein>
<keyword evidence="4" id="KW-1278">Translocase</keyword>
<organism evidence="6 7">
    <name type="scientific">Alicyclobacillus dauci</name>
    <dbReference type="NCBI Taxonomy" id="1475485"/>
    <lineage>
        <taxon>Bacteria</taxon>
        <taxon>Bacillati</taxon>
        <taxon>Bacillota</taxon>
        <taxon>Bacilli</taxon>
        <taxon>Bacillales</taxon>
        <taxon>Alicyclobacillaceae</taxon>
        <taxon>Alicyclobacillus</taxon>
    </lineage>
</organism>
<dbReference type="PANTHER" id="PTHR42794:SF1">
    <property type="entry name" value="HEMIN IMPORT ATP-BINDING PROTEIN HMUV"/>
    <property type="match status" value="1"/>
</dbReference>
<keyword evidence="2" id="KW-0547">Nucleotide-binding</keyword>
<evidence type="ECO:0000313" key="6">
    <source>
        <dbReference type="EMBL" id="WAH39178.1"/>
    </source>
</evidence>
<evidence type="ECO:0000313" key="7">
    <source>
        <dbReference type="Proteomes" id="UP001164803"/>
    </source>
</evidence>
<name>A0ABY6Z8W5_9BACL</name>
<dbReference type="InterPro" id="IPR003439">
    <property type="entry name" value="ABC_transporter-like_ATP-bd"/>
</dbReference>
<keyword evidence="7" id="KW-1185">Reference proteome</keyword>
<keyword evidence="1" id="KW-0813">Transport</keyword>
<reference evidence="6" key="1">
    <citation type="submission" date="2022-08" db="EMBL/GenBank/DDBJ databases">
        <title>Alicyclobacillus dauci DSM2870, complete genome.</title>
        <authorList>
            <person name="Wang Q."/>
            <person name="Cai R."/>
            <person name="Wang Z."/>
        </authorList>
    </citation>
    <scope>NUCLEOTIDE SEQUENCE</scope>
    <source>
        <strain evidence="6">DSM 28700</strain>
    </source>
</reference>
<dbReference type="PROSITE" id="PS50893">
    <property type="entry name" value="ABC_TRANSPORTER_2"/>
    <property type="match status" value="1"/>
</dbReference>
<gene>
    <name evidence="6" type="ORF">NZD86_09650</name>
</gene>
<dbReference type="PANTHER" id="PTHR42794">
    <property type="entry name" value="HEMIN IMPORT ATP-BINDING PROTEIN HMUV"/>
    <property type="match status" value="1"/>
</dbReference>
<dbReference type="RefSeq" id="WP_268046835.1">
    <property type="nucleotide sequence ID" value="NZ_CP104064.1"/>
</dbReference>
<keyword evidence="3 6" id="KW-0067">ATP-binding</keyword>
<dbReference type="CDD" id="cd03214">
    <property type="entry name" value="ABC_Iron-Siderophores_B12_Hemin"/>
    <property type="match status" value="1"/>
</dbReference>
<evidence type="ECO:0000256" key="2">
    <source>
        <dbReference type="ARBA" id="ARBA00022741"/>
    </source>
</evidence>
<evidence type="ECO:0000256" key="3">
    <source>
        <dbReference type="ARBA" id="ARBA00022840"/>
    </source>
</evidence>
<accession>A0ABY6Z8W5</accession>
<dbReference type="Gene3D" id="3.40.50.300">
    <property type="entry name" value="P-loop containing nucleotide triphosphate hydrolases"/>
    <property type="match status" value="1"/>
</dbReference>
<dbReference type="SMART" id="SM00382">
    <property type="entry name" value="AAA"/>
    <property type="match status" value="1"/>
</dbReference>
<dbReference type="InterPro" id="IPR003593">
    <property type="entry name" value="AAA+_ATPase"/>
</dbReference>
<sequence length="267" mass="29319">MLSLKSITQSPILSAISADFEPGRMVGIIGPNGAGKSTLLRTIAGLLMPTAGEVWVDGQLITRMAPKKRARYVAYLPQSLAQDVPYSVREFVEMGRFSHRSAWSPTDAHDASAITLALRQMGLESLSDAPLSQVSGGEQQRTGIARCLAQESPVLLLDEPISNLDVFYQLDIMSKLASLARKGHLILVAIHHLEFALRFCNELLVMCQGEVYAQGSVKSTFTPQLIRDVFCVDATMYSDPIQHHPRLSMTLCPEKQEEILPATVTVR</sequence>
<proteinExistence type="predicted"/>
<dbReference type="InterPro" id="IPR027417">
    <property type="entry name" value="P-loop_NTPase"/>
</dbReference>
<dbReference type="Proteomes" id="UP001164803">
    <property type="component" value="Chromosome"/>
</dbReference>